<gene>
    <name evidence="2" type="ORF">HBH25_11765</name>
</gene>
<sequence length="118" mass="13203">MNMQWCVVFGVLVLAGCQTTHEQLLQQGYPPAFADGYQDGCGSGREAAGSITGTFTKNVPRYLSEKLYSSGWDDGFRQCQAALASREQQDLHDKVLNDRDRDWQRDVNNGKARAFHSN</sequence>
<name>A0ABX0YDP4_9PSED</name>
<comment type="caution">
    <text evidence="2">The sequence shown here is derived from an EMBL/GenBank/DDBJ whole genome shotgun (WGS) entry which is preliminary data.</text>
</comment>
<evidence type="ECO:0008006" key="4">
    <source>
        <dbReference type="Google" id="ProtNLM"/>
    </source>
</evidence>
<feature type="compositionally biased region" description="Basic and acidic residues" evidence="1">
    <location>
        <begin position="95"/>
        <end position="105"/>
    </location>
</feature>
<feature type="region of interest" description="Disordered" evidence="1">
    <location>
        <begin position="95"/>
        <end position="118"/>
    </location>
</feature>
<keyword evidence="3" id="KW-1185">Reference proteome</keyword>
<accession>A0ABX0YDP4</accession>
<evidence type="ECO:0000313" key="2">
    <source>
        <dbReference type="EMBL" id="NJP01530.1"/>
    </source>
</evidence>
<evidence type="ECO:0000313" key="3">
    <source>
        <dbReference type="Proteomes" id="UP000746535"/>
    </source>
</evidence>
<dbReference type="EMBL" id="JAAVJI010000005">
    <property type="protein sequence ID" value="NJP01530.1"/>
    <property type="molecule type" value="Genomic_DNA"/>
</dbReference>
<reference evidence="2 3" key="1">
    <citation type="submission" date="2020-03" db="EMBL/GenBank/DDBJ databases">
        <authorList>
            <person name="Wang L."/>
            <person name="He N."/>
            <person name="Li Y."/>
            <person name="Fang Y."/>
            <person name="Zhang F."/>
        </authorList>
    </citation>
    <scope>NUCLEOTIDE SEQUENCE [LARGE SCALE GENOMIC DNA]</scope>
    <source>
        <strain evidence="3">hsmgli-8</strain>
    </source>
</reference>
<proteinExistence type="predicted"/>
<evidence type="ECO:0000256" key="1">
    <source>
        <dbReference type="SAM" id="MobiDB-lite"/>
    </source>
</evidence>
<organism evidence="2 3">
    <name type="scientific">Pseudomonas quercus</name>
    <dbReference type="NCBI Taxonomy" id="2722792"/>
    <lineage>
        <taxon>Bacteria</taxon>
        <taxon>Pseudomonadati</taxon>
        <taxon>Pseudomonadota</taxon>
        <taxon>Gammaproteobacteria</taxon>
        <taxon>Pseudomonadales</taxon>
        <taxon>Pseudomonadaceae</taxon>
        <taxon>Pseudomonas</taxon>
    </lineage>
</organism>
<dbReference type="Proteomes" id="UP000746535">
    <property type="component" value="Unassembled WGS sequence"/>
</dbReference>
<protein>
    <recommendedName>
        <fullName evidence="4">Lipoprotein</fullName>
    </recommendedName>
</protein>
<dbReference type="RefSeq" id="WP_168084090.1">
    <property type="nucleotide sequence ID" value="NZ_JAAVJI010000005.1"/>
</dbReference>